<evidence type="ECO:0000256" key="4">
    <source>
        <dbReference type="ARBA" id="ARBA00023136"/>
    </source>
</evidence>
<keyword evidence="4" id="KW-0472">Membrane</keyword>
<dbReference type="Pfam" id="PF05433">
    <property type="entry name" value="Rick_17kDa_Anti"/>
    <property type="match status" value="1"/>
</dbReference>
<feature type="compositionally biased region" description="Gly residues" evidence="7">
    <location>
        <begin position="60"/>
        <end position="81"/>
    </location>
</feature>
<dbReference type="AlphaFoldDB" id="A0A7H0LJ67"/>
<feature type="domain" description="Glycine zipper 2TM" evidence="9">
    <location>
        <begin position="138"/>
        <end position="177"/>
    </location>
</feature>
<proteinExistence type="inferred from homology"/>
<feature type="chain" id="PRO_5028936835" description="17 kDa surface antigen" evidence="8">
    <location>
        <begin position="20"/>
        <end position="187"/>
    </location>
</feature>
<keyword evidence="11" id="KW-1185">Reference proteome</keyword>
<evidence type="ECO:0000256" key="5">
    <source>
        <dbReference type="ARBA" id="ARBA00023288"/>
    </source>
</evidence>
<dbReference type="RefSeq" id="WP_187762029.1">
    <property type="nucleotide sequence ID" value="NZ_CP061038.1"/>
</dbReference>
<evidence type="ECO:0000256" key="2">
    <source>
        <dbReference type="ARBA" id="ARBA00008681"/>
    </source>
</evidence>
<comment type="subcellular location">
    <subcellularLocation>
        <location evidence="1">Cell outer membrane</location>
        <topology evidence="1">Lipid-anchor</topology>
    </subcellularLocation>
</comment>
<evidence type="ECO:0000256" key="3">
    <source>
        <dbReference type="ARBA" id="ARBA00015281"/>
    </source>
</evidence>
<evidence type="ECO:0000256" key="1">
    <source>
        <dbReference type="ARBA" id="ARBA00004459"/>
    </source>
</evidence>
<dbReference type="EMBL" id="CP061038">
    <property type="protein sequence ID" value="QNQ09720.1"/>
    <property type="molecule type" value="Genomic_DNA"/>
</dbReference>
<evidence type="ECO:0000256" key="6">
    <source>
        <dbReference type="SAM" id="Coils"/>
    </source>
</evidence>
<dbReference type="InterPro" id="IPR051407">
    <property type="entry name" value="Bact_OM_lipoprot/Surf_antigen"/>
</dbReference>
<feature type="coiled-coil region" evidence="6">
    <location>
        <begin position="30"/>
        <end position="57"/>
    </location>
</feature>
<dbReference type="PANTHER" id="PTHR35603:SF2">
    <property type="entry name" value="OUTER MEMBRANE LIPOPROTEIN"/>
    <property type="match status" value="1"/>
</dbReference>
<sequence length="187" mass="20183">MSRFTIVAALCATSLMAFAAPASAQTRQEEQRFQQAQQRLQDELRVFQQEYDRYQQARNRGGGRPGPGGYNGGPGYGGPGGYNNAPGGYDDDRLESGYEPSRYYRDGNYQERVLSADERVYRGQDGRYYCKRNDGTTGLIVGAIGGGVLGNVIDGGHSRGVGTILGAIVGGVAGKSIDQNNQQVKCR</sequence>
<dbReference type="Proteomes" id="UP000516148">
    <property type="component" value="Chromosome"/>
</dbReference>
<reference evidence="10 11" key="1">
    <citation type="submission" date="2020-09" db="EMBL/GenBank/DDBJ databases">
        <title>Sphingomonas sp., a new species isolated from pork steak.</title>
        <authorList>
            <person name="Heidler von Heilborn D."/>
        </authorList>
    </citation>
    <scope>NUCLEOTIDE SEQUENCE [LARGE SCALE GENOMIC DNA]</scope>
    <source>
        <strain evidence="11">S8-3T</strain>
    </source>
</reference>
<keyword evidence="6" id="KW-0175">Coiled coil</keyword>
<evidence type="ECO:0000313" key="10">
    <source>
        <dbReference type="EMBL" id="QNQ09720.1"/>
    </source>
</evidence>
<feature type="signal peptide" evidence="8">
    <location>
        <begin position="1"/>
        <end position="19"/>
    </location>
</feature>
<feature type="region of interest" description="Disordered" evidence="7">
    <location>
        <begin position="57"/>
        <end position="96"/>
    </location>
</feature>
<name>A0A7H0LJ67_9SPHN</name>
<dbReference type="PANTHER" id="PTHR35603">
    <property type="match status" value="1"/>
</dbReference>
<evidence type="ECO:0000256" key="8">
    <source>
        <dbReference type="SAM" id="SignalP"/>
    </source>
</evidence>
<organism evidence="10 11">
    <name type="scientific">Sphingomonas alpina</name>
    <dbReference type="NCBI Taxonomy" id="653931"/>
    <lineage>
        <taxon>Bacteria</taxon>
        <taxon>Pseudomonadati</taxon>
        <taxon>Pseudomonadota</taxon>
        <taxon>Alphaproteobacteria</taxon>
        <taxon>Sphingomonadales</taxon>
        <taxon>Sphingomonadaceae</taxon>
        <taxon>Sphingomonas</taxon>
    </lineage>
</organism>
<evidence type="ECO:0000313" key="11">
    <source>
        <dbReference type="Proteomes" id="UP000516148"/>
    </source>
</evidence>
<evidence type="ECO:0000259" key="9">
    <source>
        <dbReference type="Pfam" id="PF05433"/>
    </source>
</evidence>
<evidence type="ECO:0000256" key="7">
    <source>
        <dbReference type="SAM" id="MobiDB-lite"/>
    </source>
</evidence>
<comment type="similarity">
    <text evidence="2">Belongs to the rickettsiale 17 kDa surface antigen family.</text>
</comment>
<gene>
    <name evidence="10" type="ORF">H3Z74_00170</name>
</gene>
<dbReference type="KEGG" id="spap:H3Z74_00170"/>
<keyword evidence="5" id="KW-0449">Lipoprotein</keyword>
<keyword evidence="8" id="KW-0732">Signal</keyword>
<protein>
    <recommendedName>
        <fullName evidence="3">17 kDa surface antigen</fullName>
    </recommendedName>
</protein>
<dbReference type="GO" id="GO:0009279">
    <property type="term" value="C:cell outer membrane"/>
    <property type="evidence" value="ECO:0007669"/>
    <property type="project" value="UniProtKB-SubCell"/>
</dbReference>
<accession>A0A7H0LJ67</accession>
<dbReference type="InterPro" id="IPR008816">
    <property type="entry name" value="Gly_zipper_2TM_dom"/>
</dbReference>